<evidence type="ECO:0000313" key="2">
    <source>
        <dbReference type="WBParaSite" id="nRc.2.0.1.t16104-RA"/>
    </source>
</evidence>
<sequence>MSMVLITLLQLKDNGRDGKQEGQEVSVEGKQLVAMVEWYYKRYTKEKKLDLYKVL</sequence>
<proteinExistence type="predicted"/>
<dbReference type="Proteomes" id="UP000887565">
    <property type="component" value="Unplaced"/>
</dbReference>
<dbReference type="AlphaFoldDB" id="A0A915IRU0"/>
<protein>
    <submittedName>
        <fullName evidence="2">Uncharacterized protein</fullName>
    </submittedName>
</protein>
<evidence type="ECO:0000313" key="1">
    <source>
        <dbReference type="Proteomes" id="UP000887565"/>
    </source>
</evidence>
<organism evidence="1 2">
    <name type="scientific">Romanomermis culicivorax</name>
    <name type="common">Nematode worm</name>
    <dbReference type="NCBI Taxonomy" id="13658"/>
    <lineage>
        <taxon>Eukaryota</taxon>
        <taxon>Metazoa</taxon>
        <taxon>Ecdysozoa</taxon>
        <taxon>Nematoda</taxon>
        <taxon>Enoplea</taxon>
        <taxon>Dorylaimia</taxon>
        <taxon>Mermithida</taxon>
        <taxon>Mermithoidea</taxon>
        <taxon>Mermithidae</taxon>
        <taxon>Romanomermis</taxon>
    </lineage>
</organism>
<dbReference type="WBParaSite" id="nRc.2.0.1.t16104-RA">
    <property type="protein sequence ID" value="nRc.2.0.1.t16104-RA"/>
    <property type="gene ID" value="nRc.2.0.1.g16104"/>
</dbReference>
<keyword evidence="1" id="KW-1185">Reference proteome</keyword>
<accession>A0A915IRU0</accession>
<reference evidence="2" key="1">
    <citation type="submission" date="2022-11" db="UniProtKB">
        <authorList>
            <consortium name="WormBaseParasite"/>
        </authorList>
    </citation>
    <scope>IDENTIFICATION</scope>
</reference>
<name>A0A915IRU0_ROMCU</name>